<dbReference type="PANTHER" id="PTHR43877">
    <property type="entry name" value="AMINOALKYLPHOSPHONATE N-ACETYLTRANSFERASE-RELATED-RELATED"/>
    <property type="match status" value="1"/>
</dbReference>
<sequence>MGVRLARPDEAEETWKIRNLALRHGCRAVYDADALAAFTPDAMPANYRRALEENPFFVFEAREKGQLAATGFLDVREQSVEAIFTLPGCEGRGYASAILTAIKQEALRRGIRTLTLSSTPNAAGFYLRHGFTRLRDSHYFSARTRSYFACVEMAWADARGQ</sequence>
<dbReference type="Proteomes" id="UP000234626">
    <property type="component" value="Unassembled WGS sequence"/>
</dbReference>
<comment type="caution">
    <text evidence="4">The sequence shown here is derived from an EMBL/GenBank/DDBJ whole genome shotgun (WGS) entry which is preliminary data.</text>
</comment>
<evidence type="ECO:0000256" key="1">
    <source>
        <dbReference type="ARBA" id="ARBA00022679"/>
    </source>
</evidence>
<feature type="domain" description="N-acetyltransferase" evidence="3">
    <location>
        <begin position="1"/>
        <end position="158"/>
    </location>
</feature>
<evidence type="ECO:0000313" key="4">
    <source>
        <dbReference type="EMBL" id="PLR49248.1"/>
    </source>
</evidence>
<dbReference type="InterPro" id="IPR000182">
    <property type="entry name" value="GNAT_dom"/>
</dbReference>
<proteinExistence type="predicted"/>
<dbReference type="AlphaFoldDB" id="A0A2N5EMF8"/>
<keyword evidence="2" id="KW-0012">Acyltransferase</keyword>
<dbReference type="EMBL" id="PJZK01000010">
    <property type="protein sequence ID" value="PLR49248.1"/>
    <property type="molecule type" value="Genomic_DNA"/>
</dbReference>
<dbReference type="Gene3D" id="3.40.630.30">
    <property type="match status" value="1"/>
</dbReference>
<dbReference type="SUPFAM" id="SSF55729">
    <property type="entry name" value="Acyl-CoA N-acyltransferases (Nat)"/>
    <property type="match status" value="1"/>
</dbReference>
<gene>
    <name evidence="4" type="ORF">CYR34_11175</name>
</gene>
<dbReference type="InterPro" id="IPR016181">
    <property type="entry name" value="Acyl_CoA_acyltransferase"/>
</dbReference>
<evidence type="ECO:0000313" key="5">
    <source>
        <dbReference type="Proteomes" id="UP000234626"/>
    </source>
</evidence>
<evidence type="ECO:0000256" key="2">
    <source>
        <dbReference type="ARBA" id="ARBA00023315"/>
    </source>
</evidence>
<accession>A0A2N5EMF8</accession>
<reference evidence="4 5" key="1">
    <citation type="submission" date="2017-12" db="EMBL/GenBank/DDBJ databases">
        <title>Characterization of six clinical isolates of Enterochimera gen. nov., a novel genus of the Yersiniaciae family and the three species Enterochimera arupensis sp. nov., Enterochimera coloradensis sp. nov, and Enterochimera californica sp. nov.</title>
        <authorList>
            <person name="Rossi A."/>
            <person name="Fisher M."/>
        </authorList>
    </citation>
    <scope>NUCLEOTIDE SEQUENCE [LARGE SCALE GENOMIC DNA]</scope>
    <source>
        <strain evidence="4 5">2016Iso1</strain>
    </source>
</reference>
<dbReference type="PROSITE" id="PS51186">
    <property type="entry name" value="GNAT"/>
    <property type="match status" value="1"/>
</dbReference>
<keyword evidence="1 4" id="KW-0808">Transferase</keyword>
<dbReference type="RefSeq" id="WP_072928109.1">
    <property type="nucleotide sequence ID" value="NZ_CP119396.1"/>
</dbReference>
<dbReference type="PANTHER" id="PTHR43877:SF2">
    <property type="entry name" value="AMINOALKYLPHOSPHONATE N-ACETYLTRANSFERASE-RELATED"/>
    <property type="match status" value="1"/>
</dbReference>
<dbReference type="GO" id="GO:0016747">
    <property type="term" value="F:acyltransferase activity, transferring groups other than amino-acyl groups"/>
    <property type="evidence" value="ECO:0007669"/>
    <property type="project" value="InterPro"/>
</dbReference>
<name>A0A2N5EMF8_9GAMM</name>
<evidence type="ECO:0000259" key="3">
    <source>
        <dbReference type="PROSITE" id="PS51186"/>
    </source>
</evidence>
<keyword evidence="5" id="KW-1185">Reference proteome</keyword>
<organism evidence="4 5">
    <name type="scientific">Chimaeribacter arupi</name>
    <dbReference type="NCBI Taxonomy" id="2060066"/>
    <lineage>
        <taxon>Bacteria</taxon>
        <taxon>Pseudomonadati</taxon>
        <taxon>Pseudomonadota</taxon>
        <taxon>Gammaproteobacteria</taxon>
        <taxon>Enterobacterales</taxon>
        <taxon>Yersiniaceae</taxon>
        <taxon>Chimaeribacter</taxon>
    </lineage>
</organism>
<dbReference type="OrthoDB" id="7356080at2"/>
<dbReference type="Pfam" id="PF13673">
    <property type="entry name" value="Acetyltransf_10"/>
    <property type="match status" value="1"/>
</dbReference>
<dbReference type="InterPro" id="IPR050832">
    <property type="entry name" value="Bact_Acetyltransf"/>
</dbReference>
<protein>
    <submittedName>
        <fullName evidence="4">GNAT family N-acetyltransferase</fullName>
    </submittedName>
</protein>